<keyword evidence="1" id="KW-0812">Transmembrane</keyword>
<reference evidence="3 4" key="1">
    <citation type="submission" date="2013-08" db="EMBL/GenBank/DDBJ databases">
        <authorList>
            <person name="Durkin A.S."/>
            <person name="Haft D.R."/>
            <person name="McCorrison J."/>
            <person name="Torralba M."/>
            <person name="Gillis M."/>
            <person name="Haft D.H."/>
            <person name="Methe B."/>
            <person name="Sutton G."/>
            <person name="Nelson K.E."/>
        </authorList>
    </citation>
    <scope>NUCLEOTIDE SEQUENCE [LARGE SCALE GENOMIC DNA]</scope>
    <source>
        <strain evidence="3 4">F0067</strain>
    </source>
</reference>
<keyword evidence="1" id="KW-0472">Membrane</keyword>
<feature type="domain" description="Lipid A biosynthesis N-terminal" evidence="2">
    <location>
        <begin position="11"/>
        <end position="82"/>
    </location>
</feature>
<evidence type="ECO:0000256" key="1">
    <source>
        <dbReference type="SAM" id="Phobius"/>
    </source>
</evidence>
<comment type="caution">
    <text evidence="3">The sequence shown here is derived from an EMBL/GenBank/DDBJ whole genome shotgun (WGS) entry which is preliminary data.</text>
</comment>
<dbReference type="GO" id="GO:0008915">
    <property type="term" value="F:lipid-A-disaccharide synthase activity"/>
    <property type="evidence" value="ECO:0007669"/>
    <property type="project" value="InterPro"/>
</dbReference>
<feature type="transmembrane region" description="Helical" evidence="1">
    <location>
        <begin position="41"/>
        <end position="59"/>
    </location>
</feature>
<dbReference type="Proteomes" id="UP000016648">
    <property type="component" value="Unassembled WGS sequence"/>
</dbReference>
<dbReference type="RefSeq" id="WP_021590389.1">
    <property type="nucleotide sequence ID" value="NZ_AWEY01000036.1"/>
</dbReference>
<dbReference type="SMART" id="SM01259">
    <property type="entry name" value="LAB_N"/>
    <property type="match status" value="2"/>
</dbReference>
<dbReference type="GO" id="GO:0016020">
    <property type="term" value="C:membrane"/>
    <property type="evidence" value="ECO:0007669"/>
    <property type="project" value="GOC"/>
</dbReference>
<feature type="transmembrane region" description="Helical" evidence="1">
    <location>
        <begin position="186"/>
        <end position="204"/>
    </location>
</feature>
<accession>U2QID5</accession>
<gene>
    <name evidence="3" type="ORF">HMPREF9135_2100</name>
</gene>
<dbReference type="AlphaFoldDB" id="U2QID5"/>
<feature type="transmembrane region" description="Helical" evidence="1">
    <location>
        <begin position="129"/>
        <end position="150"/>
    </location>
</feature>
<dbReference type="EMBL" id="AWEY01000036">
    <property type="protein sequence ID" value="ERK38577.1"/>
    <property type="molecule type" value="Genomic_DNA"/>
</dbReference>
<organism evidence="3 4">
    <name type="scientific">Segatella baroniae F0067</name>
    <dbReference type="NCBI Taxonomy" id="1115809"/>
    <lineage>
        <taxon>Bacteria</taxon>
        <taxon>Pseudomonadati</taxon>
        <taxon>Bacteroidota</taxon>
        <taxon>Bacteroidia</taxon>
        <taxon>Bacteroidales</taxon>
        <taxon>Prevotellaceae</taxon>
        <taxon>Segatella</taxon>
    </lineage>
</organism>
<feature type="domain" description="Lipid A biosynthesis N-terminal" evidence="2">
    <location>
        <begin position="132"/>
        <end position="203"/>
    </location>
</feature>
<evidence type="ECO:0000259" key="2">
    <source>
        <dbReference type="SMART" id="SM01259"/>
    </source>
</evidence>
<feature type="transmembrane region" description="Helical" evidence="1">
    <location>
        <begin position="91"/>
        <end position="109"/>
    </location>
</feature>
<dbReference type="Pfam" id="PF07578">
    <property type="entry name" value="LAB_N"/>
    <property type="match status" value="2"/>
</dbReference>
<evidence type="ECO:0000313" key="4">
    <source>
        <dbReference type="Proteomes" id="UP000016648"/>
    </source>
</evidence>
<dbReference type="GO" id="GO:0009245">
    <property type="term" value="P:lipid A biosynthetic process"/>
    <property type="evidence" value="ECO:0007669"/>
    <property type="project" value="InterPro"/>
</dbReference>
<keyword evidence="4" id="KW-1185">Reference proteome</keyword>
<sequence>MQTSAFYIYAIGFIAQGFFSARMLIQWILSEKAKRVVSPDWYWICSLVGSILLFIYGWLRDDFTIIFGQLISYYIYIWNLNIKGVWPRMRLPLRTGVVLLPFLAFGLMLHDVPAFVDSFFHNDAVSIPLLVWGSAGQVIFTLRFIYQWYYSYRRNESILPKGFWVISLVGCAIIVSYGVFRIDPVLILGQSVGFFTYSRNLVLYKKSKLQ</sequence>
<feature type="transmembrane region" description="Helical" evidence="1">
    <location>
        <begin position="65"/>
        <end position="82"/>
    </location>
</feature>
<feature type="transmembrane region" description="Helical" evidence="1">
    <location>
        <begin position="162"/>
        <end position="180"/>
    </location>
</feature>
<name>U2QID5_9BACT</name>
<keyword evidence="1" id="KW-1133">Transmembrane helix</keyword>
<proteinExistence type="predicted"/>
<dbReference type="InterPro" id="IPR011499">
    <property type="entry name" value="Lipid_A_biosynth_N"/>
</dbReference>
<dbReference type="PATRIC" id="fig|1115809.3.peg.2145"/>
<dbReference type="Gene3D" id="1.20.1280.290">
    <property type="match status" value="1"/>
</dbReference>
<protein>
    <submittedName>
        <fullName evidence="3">Lipid A Biosynthesis N-terminal domain protein</fullName>
    </submittedName>
</protein>
<evidence type="ECO:0000313" key="3">
    <source>
        <dbReference type="EMBL" id="ERK38577.1"/>
    </source>
</evidence>
<feature type="transmembrane region" description="Helical" evidence="1">
    <location>
        <begin position="6"/>
        <end position="29"/>
    </location>
</feature>